<protein>
    <submittedName>
        <fullName evidence="1">Uncharacterized protein</fullName>
    </submittedName>
</protein>
<feature type="non-terminal residue" evidence="1">
    <location>
        <position position="1"/>
    </location>
</feature>
<name>A0ABT7PT02_9BACT</name>
<dbReference type="RefSeq" id="WP_289167747.1">
    <property type="nucleotide sequence ID" value="NZ_JASZZN010000295.1"/>
</dbReference>
<gene>
    <name evidence="1" type="ORF">QTN89_29540</name>
</gene>
<dbReference type="Gene3D" id="3.30.700.10">
    <property type="entry name" value="Glycoprotein, Type 4 Pilin"/>
    <property type="match status" value="1"/>
</dbReference>
<proteinExistence type="predicted"/>
<accession>A0ABT7PT02</accession>
<sequence>LARYGPHATIADIDIQQLAIDLDGLNDPWGNSYKLVMRQDAECDNPEFSVHLYSKGEDGISRTDGDDPDDLNTWSNDYGQFYWRRI</sequence>
<comment type="caution">
    <text evidence="1">The sequence shown here is derived from an EMBL/GenBank/DDBJ whole genome shotgun (WGS) entry which is preliminary data.</text>
</comment>
<dbReference type="SUPFAM" id="SSF54523">
    <property type="entry name" value="Pili subunits"/>
    <property type="match status" value="1"/>
</dbReference>
<reference evidence="1 2" key="1">
    <citation type="submission" date="2023-06" db="EMBL/GenBank/DDBJ databases">
        <title>Roseiconus lacunae JC819 isolated from Gulf of Mannar region, Tamil Nadu.</title>
        <authorList>
            <person name="Pk S."/>
            <person name="Ch S."/>
            <person name="Ch V.R."/>
        </authorList>
    </citation>
    <scope>NUCLEOTIDE SEQUENCE [LARGE SCALE GENOMIC DNA]</scope>
    <source>
        <strain evidence="1 2">JC819</strain>
    </source>
</reference>
<organism evidence="1 2">
    <name type="scientific">Roseiconus lacunae</name>
    <dbReference type="NCBI Taxonomy" id="2605694"/>
    <lineage>
        <taxon>Bacteria</taxon>
        <taxon>Pseudomonadati</taxon>
        <taxon>Planctomycetota</taxon>
        <taxon>Planctomycetia</taxon>
        <taxon>Pirellulales</taxon>
        <taxon>Pirellulaceae</taxon>
        <taxon>Roseiconus</taxon>
    </lineage>
</organism>
<evidence type="ECO:0000313" key="2">
    <source>
        <dbReference type="Proteomes" id="UP001239462"/>
    </source>
</evidence>
<evidence type="ECO:0000313" key="1">
    <source>
        <dbReference type="EMBL" id="MDM4019634.1"/>
    </source>
</evidence>
<feature type="non-terminal residue" evidence="1">
    <location>
        <position position="86"/>
    </location>
</feature>
<keyword evidence="2" id="KW-1185">Reference proteome</keyword>
<dbReference type="EMBL" id="JASZZN010000295">
    <property type="protein sequence ID" value="MDM4019634.1"/>
    <property type="molecule type" value="Genomic_DNA"/>
</dbReference>
<dbReference type="InterPro" id="IPR045584">
    <property type="entry name" value="Pilin-like"/>
</dbReference>
<dbReference type="Proteomes" id="UP001239462">
    <property type="component" value="Unassembled WGS sequence"/>
</dbReference>